<sequence length="568" mass="56660">MALTAAPASAAPAGLTITSPVNGSTVDSRTVTISGEVFGGSTVTIRNADDTVELARTNVRGTFGQPAPYSVTLPAFADDAATSQTVIVSGFYGGSGIPQQRLTFSLPAPAPVGNFTVTAPENGSTVESRTVTFTGTGTEGSLVNVLNVDGSRAADQARVNSAGQWSTTTTYADDAPVAQTVNINQVTGGAGRGNATVNFTLPAVVPVGNFTVTAPENGSTVESRTVTFTGTGTEGSLVNVLNVDGSRAADQARVNSAGQWSTTTTYADDAPVAQTVNINQVTGGAGRGNATVNFTLPAVVPVGNFTVTAPENGSTVESRTVTFTGTGTEGSTVNVLDVDGNRAAPQAVVNGDDQWSTTVTYSDDAPVAQTVNINQVTGGAGRGNATVNFTLPAPAPAELPAPVITSPTEGQTVTGTQVTFEGTGTPGAYIGLLVVPTELVEDAAPQARAAAPAPADPADPILVDENGNWTVTLALLPENYTVVAIQAADPEGATGLSAASEPVNFSLVAPVPAPAGGGSGAAPAANPTNPTLAATGGADPSLMFGIAALTLLAGAGALVVSKRRRVLN</sequence>
<keyword evidence="1" id="KW-0472">Membrane</keyword>
<organism evidence="2 3">
    <name type="scientific">Microbacterium radiodurans</name>
    <dbReference type="NCBI Taxonomy" id="661398"/>
    <lineage>
        <taxon>Bacteria</taxon>
        <taxon>Bacillati</taxon>
        <taxon>Actinomycetota</taxon>
        <taxon>Actinomycetes</taxon>
        <taxon>Micrococcales</taxon>
        <taxon>Microbacteriaceae</taxon>
        <taxon>Microbacterium</taxon>
    </lineage>
</organism>
<feature type="transmembrane region" description="Helical" evidence="1">
    <location>
        <begin position="542"/>
        <end position="560"/>
    </location>
</feature>
<proteinExistence type="predicted"/>
<protein>
    <submittedName>
        <fullName evidence="2">LPXTG cell wall anchor domain-containing protein</fullName>
    </submittedName>
</protein>
<keyword evidence="3" id="KW-1185">Reference proteome</keyword>
<dbReference type="NCBIfam" id="TIGR01167">
    <property type="entry name" value="LPXTG_anchor"/>
    <property type="match status" value="1"/>
</dbReference>
<gene>
    <name evidence="2" type="ORF">F6B42_03720</name>
</gene>
<dbReference type="Proteomes" id="UP000327039">
    <property type="component" value="Unassembled WGS sequence"/>
</dbReference>
<keyword evidence="1" id="KW-1133">Transmembrane helix</keyword>
<comment type="caution">
    <text evidence="2">The sequence shown here is derived from an EMBL/GenBank/DDBJ whole genome shotgun (WGS) entry which is preliminary data.</text>
</comment>
<name>A0A5J5IXQ1_9MICO</name>
<evidence type="ECO:0000313" key="2">
    <source>
        <dbReference type="EMBL" id="KAA9089592.1"/>
    </source>
</evidence>
<evidence type="ECO:0000313" key="3">
    <source>
        <dbReference type="Proteomes" id="UP000327039"/>
    </source>
</evidence>
<dbReference type="EMBL" id="VYRZ01000001">
    <property type="protein sequence ID" value="KAA9089592.1"/>
    <property type="molecule type" value="Genomic_DNA"/>
</dbReference>
<dbReference type="OrthoDB" id="5117029at2"/>
<keyword evidence="1" id="KW-0812">Transmembrane</keyword>
<reference evidence="3" key="1">
    <citation type="submission" date="2019-09" db="EMBL/GenBank/DDBJ databases">
        <title>Mumia zhuanghuii sp. nov. isolated from the intestinal contents of plateau pika (Ochotona curzoniae) in the Qinghai-Tibet plateau of China.</title>
        <authorList>
            <person name="Tian Z."/>
        </authorList>
    </citation>
    <scope>NUCLEOTIDE SEQUENCE [LARGE SCALE GENOMIC DNA]</scope>
    <source>
        <strain evidence="3">DSM 25564</strain>
    </source>
</reference>
<dbReference type="AlphaFoldDB" id="A0A5J5IXQ1"/>
<accession>A0A5J5IXQ1</accession>
<evidence type="ECO:0000256" key="1">
    <source>
        <dbReference type="SAM" id="Phobius"/>
    </source>
</evidence>